<sequence length="255" mass="29327">MKRLLPTWASLLLFLLFMTQGIIAQKKTMSWTTSSKEAREIAGKGAAHMMNIEFAQAYQQFERALELDPDFTVVLTLMANLSNGETKKKYVERAFASAKNKTEGEQLFVKLVTPENKQADNQKLWADLYNMFPDGSFIGFFYTITRPTPEEQFAAAQEYHKKFPDVAPIHNILGYMYLQVKKDNATAKQHFEKYVELYPTGCNPYDSFGEFYFITGDMVNAEKYYRLALEKYPFNTSSIEKLNEIKIAKSKAKAD</sequence>
<dbReference type="InterPro" id="IPR019734">
    <property type="entry name" value="TPR_rpt"/>
</dbReference>
<dbReference type="EMBL" id="CP060007">
    <property type="protein sequence ID" value="QNA46031.1"/>
    <property type="molecule type" value="Genomic_DNA"/>
</dbReference>
<name>A0A7G5XKM8_9BACT</name>
<dbReference type="InterPro" id="IPR011990">
    <property type="entry name" value="TPR-like_helical_dom_sf"/>
</dbReference>
<evidence type="ECO:0000313" key="2">
    <source>
        <dbReference type="EMBL" id="QNA46031.1"/>
    </source>
</evidence>
<dbReference type="SMART" id="SM00028">
    <property type="entry name" value="TPR"/>
    <property type="match status" value="2"/>
</dbReference>
<organism evidence="2 3">
    <name type="scientific">Lacibacter sediminis</name>
    <dbReference type="NCBI Taxonomy" id="2760713"/>
    <lineage>
        <taxon>Bacteria</taxon>
        <taxon>Pseudomonadati</taxon>
        <taxon>Bacteroidota</taxon>
        <taxon>Chitinophagia</taxon>
        <taxon>Chitinophagales</taxon>
        <taxon>Chitinophagaceae</taxon>
        <taxon>Lacibacter</taxon>
    </lineage>
</organism>
<dbReference type="KEGG" id="lacs:H4075_07570"/>
<reference evidence="3" key="1">
    <citation type="submission" date="2020-08" db="EMBL/GenBank/DDBJ databases">
        <title>Lacibacter sp. S13-6-6 genome sequencing.</title>
        <authorList>
            <person name="Jin L."/>
        </authorList>
    </citation>
    <scope>NUCLEOTIDE SEQUENCE [LARGE SCALE GENOMIC DNA]</scope>
    <source>
        <strain evidence="3">S13-6-6</strain>
    </source>
</reference>
<keyword evidence="3" id="KW-1185">Reference proteome</keyword>
<dbReference type="Proteomes" id="UP000515344">
    <property type="component" value="Chromosome"/>
</dbReference>
<evidence type="ECO:0000256" key="1">
    <source>
        <dbReference type="PROSITE-ProRule" id="PRU00339"/>
    </source>
</evidence>
<dbReference type="RefSeq" id="WP_182805601.1">
    <property type="nucleotide sequence ID" value="NZ_CP060007.1"/>
</dbReference>
<feature type="repeat" description="TPR" evidence="1">
    <location>
        <begin position="38"/>
        <end position="71"/>
    </location>
</feature>
<evidence type="ECO:0008006" key="4">
    <source>
        <dbReference type="Google" id="ProtNLM"/>
    </source>
</evidence>
<dbReference type="PROSITE" id="PS50005">
    <property type="entry name" value="TPR"/>
    <property type="match status" value="1"/>
</dbReference>
<dbReference type="SUPFAM" id="SSF48452">
    <property type="entry name" value="TPR-like"/>
    <property type="match status" value="1"/>
</dbReference>
<accession>A0A7G5XKM8</accession>
<evidence type="ECO:0000313" key="3">
    <source>
        <dbReference type="Proteomes" id="UP000515344"/>
    </source>
</evidence>
<keyword evidence="1" id="KW-0802">TPR repeat</keyword>
<dbReference type="AlphaFoldDB" id="A0A7G5XKM8"/>
<protein>
    <recommendedName>
        <fullName evidence="4">Tetratricopeptide repeat protein</fullName>
    </recommendedName>
</protein>
<dbReference type="Gene3D" id="1.25.40.10">
    <property type="entry name" value="Tetratricopeptide repeat domain"/>
    <property type="match status" value="2"/>
</dbReference>
<gene>
    <name evidence="2" type="ORF">H4075_07570</name>
</gene>
<proteinExistence type="predicted"/>